<comment type="caution">
    <text evidence="1">The sequence shown here is derived from an EMBL/GenBank/DDBJ whole genome shotgun (WGS) entry which is preliminary data.</text>
</comment>
<dbReference type="Pfam" id="PF14460">
    <property type="entry name" value="Prok-E2_D"/>
    <property type="match status" value="1"/>
</dbReference>
<keyword evidence="2" id="KW-1185">Reference proteome</keyword>
<protein>
    <submittedName>
        <fullName evidence="1">Uncharacterized protein</fullName>
    </submittedName>
</protein>
<gene>
    <name evidence="1" type="ORF">ACFSUF_19590</name>
</gene>
<dbReference type="Proteomes" id="UP001597541">
    <property type="component" value="Unassembled WGS sequence"/>
</dbReference>
<name>A0ABW5PH74_9BACL</name>
<organism evidence="1 2">
    <name type="scientific">Paenibacillus gansuensis</name>
    <dbReference type="NCBI Taxonomy" id="306542"/>
    <lineage>
        <taxon>Bacteria</taxon>
        <taxon>Bacillati</taxon>
        <taxon>Bacillota</taxon>
        <taxon>Bacilli</taxon>
        <taxon>Bacillales</taxon>
        <taxon>Paenibacillaceae</taxon>
        <taxon>Paenibacillus</taxon>
    </lineage>
</organism>
<accession>A0ABW5PH74</accession>
<dbReference type="EMBL" id="JBHUME010000013">
    <property type="protein sequence ID" value="MFD2614618.1"/>
    <property type="molecule type" value="Genomic_DNA"/>
</dbReference>
<proteinExistence type="predicted"/>
<reference evidence="2" key="1">
    <citation type="journal article" date="2019" name="Int. J. Syst. Evol. Microbiol.">
        <title>The Global Catalogue of Microorganisms (GCM) 10K type strain sequencing project: providing services to taxonomists for standard genome sequencing and annotation.</title>
        <authorList>
            <consortium name="The Broad Institute Genomics Platform"/>
            <consortium name="The Broad Institute Genome Sequencing Center for Infectious Disease"/>
            <person name="Wu L."/>
            <person name="Ma J."/>
        </authorList>
    </citation>
    <scope>NUCLEOTIDE SEQUENCE [LARGE SCALE GENOMIC DNA]</scope>
    <source>
        <strain evidence="2">KCTC 3950</strain>
    </source>
</reference>
<evidence type="ECO:0000313" key="1">
    <source>
        <dbReference type="EMBL" id="MFD2614618.1"/>
    </source>
</evidence>
<dbReference type="RefSeq" id="WP_377605663.1">
    <property type="nucleotide sequence ID" value="NZ_JBHUME010000013.1"/>
</dbReference>
<sequence length="233" mass="26450">MSTAAQLEKETGSKMVIVIRDHGLPTIEEFHNGVSLGEGVYTHEAVVSALFQSLDYSAIMTPILPRNTLFYSEGPSKRYVFLEVPPQNRKVFYHDAEIEDVAFPRMVFGFECMVQENKLTITKVYVAALEDQIIPNEESKVFFYPYTNVDSTFTVCWGSQKLPLIDRVSQLGTIPELFFNSPNSDCYYSSSNLSKKPFRALVEEVKGGTFPENYLKDTGLKLQEWIHKLTGSF</sequence>
<dbReference type="InterPro" id="IPR032787">
    <property type="entry name" value="Prok-E2_D"/>
</dbReference>
<evidence type="ECO:0000313" key="2">
    <source>
        <dbReference type="Proteomes" id="UP001597541"/>
    </source>
</evidence>